<reference evidence="3" key="1">
    <citation type="submission" date="2013-05" db="EMBL/GenBank/DDBJ databases">
        <title>The Genome sequence of Mucor circinelloides f. circinelloides 1006PhL.</title>
        <authorList>
            <consortium name="The Broad Institute Genomics Platform"/>
            <person name="Cuomo C."/>
            <person name="Earl A."/>
            <person name="Findley K."/>
            <person name="Lee S.C."/>
            <person name="Walker B."/>
            <person name="Young S."/>
            <person name="Zeng Q."/>
            <person name="Gargeya S."/>
            <person name="Fitzgerald M."/>
            <person name="Haas B."/>
            <person name="Abouelleil A."/>
            <person name="Allen A.W."/>
            <person name="Alvarado L."/>
            <person name="Arachchi H.M."/>
            <person name="Berlin A.M."/>
            <person name="Chapman S.B."/>
            <person name="Gainer-Dewar J."/>
            <person name="Goldberg J."/>
            <person name="Griggs A."/>
            <person name="Gujja S."/>
            <person name="Hansen M."/>
            <person name="Howarth C."/>
            <person name="Imamovic A."/>
            <person name="Ireland A."/>
            <person name="Larimer J."/>
            <person name="McCowan C."/>
            <person name="Murphy C."/>
            <person name="Pearson M."/>
            <person name="Poon T.W."/>
            <person name="Priest M."/>
            <person name="Roberts A."/>
            <person name="Saif S."/>
            <person name="Shea T."/>
            <person name="Sisk P."/>
            <person name="Sykes S."/>
            <person name="Wortman J."/>
            <person name="Nusbaum C."/>
            <person name="Birren B."/>
        </authorList>
    </citation>
    <scope>NUCLEOTIDE SEQUENCE [LARGE SCALE GENOMIC DNA]</scope>
    <source>
        <strain evidence="3">1006PhL</strain>
    </source>
</reference>
<feature type="compositionally biased region" description="Polar residues" evidence="1">
    <location>
        <begin position="30"/>
        <end position="42"/>
    </location>
</feature>
<dbReference type="Proteomes" id="UP000014254">
    <property type="component" value="Unassembled WGS sequence"/>
</dbReference>
<feature type="compositionally biased region" description="Low complexity" evidence="1">
    <location>
        <begin position="223"/>
        <end position="243"/>
    </location>
</feature>
<sequence>MSKFTIIIDSDDDDDVVEILECAPAIKLSTPVTNDSTEAVSSHSKKREPSTSNNKLPNIPNTKPAPKPSSKTTSSSNSKVLSSKKQAPPSPKSKALSKLASVQPTKATTSLPRPPASPCKAKAPPKPKAPVSPQRPTIPKIRHNSSPNPIPAPVVIYSTNTRIPSKNPLPLDSVNKLFQRDARTVTLSKAARRASAGLSRSSSSMDISKKIEMDKDLAAIFASSPEPSSSTSTPLSSTVPTSSQTRRLSPVIDKRPIISSSPPRQVNASSSQERRQGSLFSPNSLNSPAPTRKRPISSPQNPSPFSRPVFSKKKVVYGIDDEDGEEEDLELYINHVSSRRKLFSDELQEAERRKMGKKQCPVCYMMFPKQEIMEHSFECDGTATGNGLKKRTIGTAVALNAAERKRKNAGVQDTGPTNYYADSEGALALDGTGFGSEVTAGFNWESAGQTRFA</sequence>
<accession>S2JGQ1</accession>
<feature type="compositionally biased region" description="Polar residues" evidence="1">
    <location>
        <begin position="50"/>
        <end position="61"/>
    </location>
</feature>
<feature type="compositionally biased region" description="Polar residues" evidence="1">
    <location>
        <begin position="258"/>
        <end position="271"/>
    </location>
</feature>
<feature type="compositionally biased region" description="Polar residues" evidence="1">
    <location>
        <begin position="102"/>
        <end position="111"/>
    </location>
</feature>
<feature type="compositionally biased region" description="Low complexity" evidence="1">
    <location>
        <begin position="62"/>
        <end position="101"/>
    </location>
</feature>
<proteinExistence type="predicted"/>
<organism evidence="2 3">
    <name type="scientific">Mucor circinelloides f. circinelloides (strain 1006PhL)</name>
    <name type="common">Mucormycosis agent</name>
    <name type="synonym">Calyptromyces circinelloides</name>
    <dbReference type="NCBI Taxonomy" id="1220926"/>
    <lineage>
        <taxon>Eukaryota</taxon>
        <taxon>Fungi</taxon>
        <taxon>Fungi incertae sedis</taxon>
        <taxon>Mucoromycota</taxon>
        <taxon>Mucoromycotina</taxon>
        <taxon>Mucoromycetes</taxon>
        <taxon>Mucorales</taxon>
        <taxon>Mucorineae</taxon>
        <taxon>Mucoraceae</taxon>
        <taxon>Mucor</taxon>
    </lineage>
</organism>
<feature type="region of interest" description="Disordered" evidence="1">
    <location>
        <begin position="24"/>
        <end position="153"/>
    </location>
</feature>
<feature type="compositionally biased region" description="Polar residues" evidence="1">
    <location>
        <begin position="278"/>
        <end position="289"/>
    </location>
</feature>
<feature type="compositionally biased region" description="Low complexity" evidence="1">
    <location>
        <begin position="193"/>
        <end position="204"/>
    </location>
</feature>
<dbReference type="OMA" id="FNWESAG"/>
<evidence type="ECO:0000256" key="1">
    <source>
        <dbReference type="SAM" id="MobiDB-lite"/>
    </source>
</evidence>
<keyword evidence="3" id="KW-1185">Reference proteome</keyword>
<gene>
    <name evidence="2" type="ORF">HMPREF1544_03697</name>
</gene>
<dbReference type="VEuPathDB" id="FungiDB:HMPREF1544_03697"/>
<name>S2JGQ1_MUCC1</name>
<feature type="compositionally biased region" description="Basic and acidic residues" evidence="1">
    <location>
        <begin position="207"/>
        <end position="217"/>
    </location>
</feature>
<dbReference type="EMBL" id="KE123934">
    <property type="protein sequence ID" value="EPB89466.1"/>
    <property type="molecule type" value="Genomic_DNA"/>
</dbReference>
<dbReference type="OrthoDB" id="2281714at2759"/>
<protein>
    <submittedName>
        <fullName evidence="2">Uncharacterized protein</fullName>
    </submittedName>
</protein>
<feature type="region of interest" description="Disordered" evidence="1">
    <location>
        <begin position="187"/>
        <end position="309"/>
    </location>
</feature>
<evidence type="ECO:0000313" key="3">
    <source>
        <dbReference type="Proteomes" id="UP000014254"/>
    </source>
</evidence>
<evidence type="ECO:0000313" key="2">
    <source>
        <dbReference type="EMBL" id="EPB89466.1"/>
    </source>
</evidence>
<dbReference type="AlphaFoldDB" id="S2JGQ1"/>
<dbReference type="InParanoid" id="S2JGQ1"/>